<dbReference type="GO" id="GO:0001729">
    <property type="term" value="F:ceramide kinase activity"/>
    <property type="evidence" value="ECO:0007669"/>
    <property type="project" value="TreeGrafter"/>
</dbReference>
<dbReference type="EMBL" id="KB309928">
    <property type="protein sequence ID" value="ELT92985.1"/>
    <property type="molecule type" value="Genomic_DNA"/>
</dbReference>
<reference evidence="4" key="3">
    <citation type="submission" date="2015-06" db="UniProtKB">
        <authorList>
            <consortium name="EnsemblMetazoa"/>
        </authorList>
    </citation>
    <scope>IDENTIFICATION</scope>
</reference>
<dbReference type="Pfam" id="PF19280">
    <property type="entry name" value="CERK_C"/>
    <property type="match status" value="1"/>
</dbReference>
<dbReference type="InterPro" id="IPR050187">
    <property type="entry name" value="Lipid_Phosphate_FormReg"/>
</dbReference>
<dbReference type="InterPro" id="IPR017438">
    <property type="entry name" value="ATP-NAD_kinase_N"/>
</dbReference>
<evidence type="ECO:0000256" key="1">
    <source>
        <dbReference type="SAM" id="MobiDB-lite"/>
    </source>
</evidence>
<accession>R7TPL1</accession>
<dbReference type="PANTHER" id="PTHR12358">
    <property type="entry name" value="SPHINGOSINE KINASE"/>
    <property type="match status" value="1"/>
</dbReference>
<dbReference type="Gene3D" id="2.60.200.40">
    <property type="match status" value="1"/>
</dbReference>
<dbReference type="Pfam" id="PF00781">
    <property type="entry name" value="DAGK_cat"/>
    <property type="match status" value="1"/>
</dbReference>
<evidence type="ECO:0000259" key="2">
    <source>
        <dbReference type="PROSITE" id="PS50146"/>
    </source>
</evidence>
<feature type="compositionally biased region" description="Acidic residues" evidence="1">
    <location>
        <begin position="536"/>
        <end position="547"/>
    </location>
</feature>
<organism evidence="3">
    <name type="scientific">Capitella teleta</name>
    <name type="common">Polychaete worm</name>
    <dbReference type="NCBI Taxonomy" id="283909"/>
    <lineage>
        <taxon>Eukaryota</taxon>
        <taxon>Metazoa</taxon>
        <taxon>Spiralia</taxon>
        <taxon>Lophotrochozoa</taxon>
        <taxon>Annelida</taxon>
        <taxon>Polychaeta</taxon>
        <taxon>Sedentaria</taxon>
        <taxon>Scolecida</taxon>
        <taxon>Capitellidae</taxon>
        <taxon>Capitella</taxon>
    </lineage>
</organism>
<proteinExistence type="predicted"/>
<dbReference type="HOGENOM" id="CLU_013399_2_0_1"/>
<name>R7TPL1_CAPTE</name>
<dbReference type="PROSITE" id="PS50146">
    <property type="entry name" value="DAGK"/>
    <property type="match status" value="1"/>
</dbReference>
<sequence length="632" mass="72132">MEHVLNSGGSHQPPIRHLEMTRAEDEIPLTAIMEIEGAGCDVALYQQKIQWSPLNPKSKGNIVNHCRPDAFKRKKKKDKRKQLQNGDEQEEDNTGCSFLTKDILSVILKTQHKAGQSENDAVCQGFVLTVCDTKENGRLKPRLQERPKNAMFIVHPFSGKKFSRHYYYKLLHYFDAANIEHDLIEIAHDEHIKHTITHMDFSKYDSIVCIGGDGTVSKVVNEVLMRVQKDEGVEVRPGFEPRHAPLTIGVIPTGTFNQIAYTMYGNDDIYHATASIILGRKRAVDVFSVYHQDDLKQFGFLGHYGFFGNLIPYMKRYTNLGEKRVEAGFMKALTKSKFRSYECEVKYLPLSDEQCPEGNDPKGGRLCRVGCKTCDTGAKQVITNETTLDLVHAIDQDDSDDSSIIVDDSNHSPYRSIRGSFHSISVLSNAGNQDLSPGGMSKYAHLNDGCLDLIMVKQTDRKEFVRYLKRHGNCKNQLDFPFVEAVRAKDVVVNLRSDLTWKHRDISYNEIEDEMRKKSPKKIAGDGVEVINDLDSTSESDQDENEAIMEKPELSRAKNRDDSERNQWANTNLAFKNSIDEGQIEMKIAITEFPRKSCDHLWRQFERIRGRDFFKKRQTPDLHTKSNSILDY</sequence>
<dbReference type="GO" id="GO:0016020">
    <property type="term" value="C:membrane"/>
    <property type="evidence" value="ECO:0007669"/>
    <property type="project" value="GOC"/>
</dbReference>
<keyword evidence="5" id="KW-1185">Reference proteome</keyword>
<dbReference type="EnsemblMetazoa" id="CapteT190502">
    <property type="protein sequence ID" value="CapteP190502"/>
    <property type="gene ID" value="CapteG190502"/>
</dbReference>
<dbReference type="Proteomes" id="UP000014760">
    <property type="component" value="Unassembled WGS sequence"/>
</dbReference>
<evidence type="ECO:0000313" key="4">
    <source>
        <dbReference type="EnsemblMetazoa" id="CapteP190502"/>
    </source>
</evidence>
<dbReference type="STRING" id="283909.R7TPL1"/>
<dbReference type="PANTHER" id="PTHR12358:SF26">
    <property type="entry name" value="CERAMIDE KINASE-LIKE PROTEIN"/>
    <property type="match status" value="1"/>
</dbReference>
<dbReference type="Gene3D" id="3.40.50.10330">
    <property type="entry name" value="Probable inorganic polyphosphate/atp-NAD kinase, domain 1"/>
    <property type="match status" value="1"/>
</dbReference>
<feature type="region of interest" description="Disordered" evidence="1">
    <location>
        <begin position="534"/>
        <end position="567"/>
    </location>
</feature>
<feature type="region of interest" description="Disordered" evidence="1">
    <location>
        <begin position="71"/>
        <end position="94"/>
    </location>
</feature>
<dbReference type="InterPro" id="IPR045363">
    <property type="entry name" value="CERK_C"/>
</dbReference>
<dbReference type="AlphaFoldDB" id="R7TPL1"/>
<reference evidence="3 5" key="2">
    <citation type="journal article" date="2013" name="Nature">
        <title>Insights into bilaterian evolution from three spiralian genomes.</title>
        <authorList>
            <person name="Simakov O."/>
            <person name="Marletaz F."/>
            <person name="Cho S.J."/>
            <person name="Edsinger-Gonzales E."/>
            <person name="Havlak P."/>
            <person name="Hellsten U."/>
            <person name="Kuo D.H."/>
            <person name="Larsson T."/>
            <person name="Lv J."/>
            <person name="Arendt D."/>
            <person name="Savage R."/>
            <person name="Osoegawa K."/>
            <person name="de Jong P."/>
            <person name="Grimwood J."/>
            <person name="Chapman J.A."/>
            <person name="Shapiro H."/>
            <person name="Aerts A."/>
            <person name="Otillar R.P."/>
            <person name="Terry A.Y."/>
            <person name="Boore J.L."/>
            <person name="Grigoriev I.V."/>
            <person name="Lindberg D.R."/>
            <person name="Seaver E.C."/>
            <person name="Weisblat D.A."/>
            <person name="Putnam N.H."/>
            <person name="Rokhsar D.S."/>
        </authorList>
    </citation>
    <scope>NUCLEOTIDE SEQUENCE</scope>
    <source>
        <strain evidence="3 5">I ESC-2004</strain>
    </source>
</reference>
<feature type="compositionally biased region" description="Basic residues" evidence="1">
    <location>
        <begin position="72"/>
        <end position="82"/>
    </location>
</feature>
<dbReference type="InterPro" id="IPR016064">
    <property type="entry name" value="NAD/diacylglycerol_kinase_sf"/>
</dbReference>
<dbReference type="EMBL" id="AMQN01002724">
    <property type="status" value="NOT_ANNOTATED_CDS"/>
    <property type="molecule type" value="Genomic_DNA"/>
</dbReference>
<dbReference type="OrthoDB" id="530923at2759"/>
<feature type="compositionally biased region" description="Basic and acidic residues" evidence="1">
    <location>
        <begin position="548"/>
        <end position="565"/>
    </location>
</feature>
<protein>
    <recommendedName>
        <fullName evidence="2">DAGKc domain-containing protein</fullName>
    </recommendedName>
</protein>
<dbReference type="SUPFAM" id="SSF111331">
    <property type="entry name" value="NAD kinase/diacylglycerol kinase-like"/>
    <property type="match status" value="1"/>
</dbReference>
<dbReference type="OMA" id="WNYNDHD"/>
<gene>
    <name evidence="3" type="ORF">CAPTEDRAFT_190502</name>
</gene>
<dbReference type="InterPro" id="IPR001206">
    <property type="entry name" value="Diacylglycerol_kinase_cat_dom"/>
</dbReference>
<reference evidence="5" key="1">
    <citation type="submission" date="2012-12" db="EMBL/GenBank/DDBJ databases">
        <authorList>
            <person name="Hellsten U."/>
            <person name="Grimwood J."/>
            <person name="Chapman J.A."/>
            <person name="Shapiro H."/>
            <person name="Aerts A."/>
            <person name="Otillar R.P."/>
            <person name="Terry A.Y."/>
            <person name="Boore J.L."/>
            <person name="Simakov O."/>
            <person name="Marletaz F."/>
            <person name="Cho S.-J."/>
            <person name="Edsinger-Gonzales E."/>
            <person name="Havlak P."/>
            <person name="Kuo D.-H."/>
            <person name="Larsson T."/>
            <person name="Lv J."/>
            <person name="Arendt D."/>
            <person name="Savage R."/>
            <person name="Osoegawa K."/>
            <person name="de Jong P."/>
            <person name="Lindberg D.R."/>
            <person name="Seaver E.C."/>
            <person name="Weisblat D.A."/>
            <person name="Putnam N.H."/>
            <person name="Grigoriev I.V."/>
            <person name="Rokhsar D.S."/>
        </authorList>
    </citation>
    <scope>NUCLEOTIDE SEQUENCE</scope>
    <source>
        <strain evidence="5">I ESC-2004</strain>
    </source>
</reference>
<evidence type="ECO:0000313" key="5">
    <source>
        <dbReference type="Proteomes" id="UP000014760"/>
    </source>
</evidence>
<dbReference type="GO" id="GO:0006672">
    <property type="term" value="P:ceramide metabolic process"/>
    <property type="evidence" value="ECO:0007669"/>
    <property type="project" value="TreeGrafter"/>
</dbReference>
<feature type="domain" description="DAGKc" evidence="2">
    <location>
        <begin position="145"/>
        <end position="293"/>
    </location>
</feature>
<evidence type="ECO:0000313" key="3">
    <source>
        <dbReference type="EMBL" id="ELT92985.1"/>
    </source>
</evidence>